<evidence type="ECO:0000256" key="3">
    <source>
        <dbReference type="ARBA" id="ARBA00022692"/>
    </source>
</evidence>
<dbReference type="GO" id="GO:0005886">
    <property type="term" value="C:plasma membrane"/>
    <property type="evidence" value="ECO:0007669"/>
    <property type="project" value="TreeGrafter"/>
</dbReference>
<feature type="transmembrane region" description="Helical" evidence="6">
    <location>
        <begin position="60"/>
        <end position="78"/>
    </location>
</feature>
<dbReference type="InterPro" id="IPR018498">
    <property type="entry name" value="Peripherin/rom-1_CS"/>
</dbReference>
<accession>A0A6P3VM61</accession>
<sequence>MTVLKIKFSFQRRVRLAQGLWLLSWVAMFTGVVIFSLGVFLKTELLRRSEVMHTMDIHMVPNMLMLVGLASVGINLCAGRICQDSMDVARFTRWKNFLTPFFMVSLLFTSLLLVAMSLSYALQPSLEESLKIGLKNGIRFYKDTDTPGRCFQKQTIDRLQMEFQCCGNSNFKDWFEVQWINNRYLDFTSKEVKDRMRSNVDGRYLVDGVPFSCCNPASPRPCIQERILDNSAHHNYEYHIEELNLHSRGCREALLSYYMGLMNTIGPGVLSVFLVQMSVLASLRYLQTAMIGVEEQENMEVETEGYILEKGVKETLNEAKENLKNLVPGWNGGQVVDEATEGDAEAEKAA</sequence>
<keyword evidence="5 6" id="KW-0472">Membrane</keyword>
<protein>
    <submittedName>
        <fullName evidence="8">Rod outer segment membrane protein 1b</fullName>
    </submittedName>
</protein>
<dbReference type="PANTHER" id="PTHR19282:SF495">
    <property type="entry name" value="ROD OUTER SEGMENT MEMBRANE PROTEIN 1"/>
    <property type="match status" value="1"/>
</dbReference>
<dbReference type="CDD" id="cd03162">
    <property type="entry name" value="peripherin_like_LEL"/>
    <property type="match status" value="1"/>
</dbReference>
<dbReference type="Gene3D" id="1.10.1450.10">
    <property type="entry name" value="Tetraspanin"/>
    <property type="match status" value="1"/>
</dbReference>
<reference evidence="8" key="1">
    <citation type="submission" date="2025-08" db="UniProtKB">
        <authorList>
            <consortium name="RefSeq"/>
        </authorList>
    </citation>
    <scope>IDENTIFICATION</scope>
</reference>
<evidence type="ECO:0000256" key="5">
    <source>
        <dbReference type="ARBA" id="ARBA00023136"/>
    </source>
</evidence>
<comment type="subcellular location">
    <subcellularLocation>
        <location evidence="1">Membrane</location>
        <topology evidence="1">Multi-pass membrane protein</topology>
    </subcellularLocation>
</comment>
<dbReference type="InterPro" id="IPR008952">
    <property type="entry name" value="Tetraspanin_EC2_sf"/>
</dbReference>
<feature type="transmembrane region" description="Helical" evidence="6">
    <location>
        <begin position="20"/>
        <end position="40"/>
    </location>
</feature>
<feature type="transmembrane region" description="Helical" evidence="6">
    <location>
        <begin position="98"/>
        <end position="122"/>
    </location>
</feature>
<evidence type="ECO:0000256" key="6">
    <source>
        <dbReference type="SAM" id="Phobius"/>
    </source>
</evidence>
<dbReference type="PRINTS" id="PR00218">
    <property type="entry name" value="PERIPHERNRDS"/>
</dbReference>
<keyword evidence="4 6" id="KW-1133">Transmembrane helix</keyword>
<dbReference type="OrthoDB" id="9836210at2759"/>
<evidence type="ECO:0000313" key="7">
    <source>
        <dbReference type="Proteomes" id="UP000515152"/>
    </source>
</evidence>
<comment type="similarity">
    <text evidence="2">Belongs to the PRPH2/ROM1 family.</text>
</comment>
<dbReference type="RefSeq" id="XP_012674811.1">
    <property type="nucleotide sequence ID" value="XM_012819357.3"/>
</dbReference>
<dbReference type="AlphaFoldDB" id="A0A6P3VM61"/>
<dbReference type="GO" id="GO:0007601">
    <property type="term" value="P:visual perception"/>
    <property type="evidence" value="ECO:0007669"/>
    <property type="project" value="InterPro"/>
</dbReference>
<dbReference type="GeneID" id="105893020"/>
<dbReference type="Pfam" id="PF00335">
    <property type="entry name" value="Tetraspanin"/>
    <property type="match status" value="1"/>
</dbReference>
<dbReference type="FunFam" id="1.10.1450.10:FF:000002">
    <property type="entry name" value="Retinal outer segment membrane protein 1"/>
    <property type="match status" value="1"/>
</dbReference>
<dbReference type="PANTHER" id="PTHR19282">
    <property type="entry name" value="TETRASPANIN"/>
    <property type="match status" value="1"/>
</dbReference>
<dbReference type="InterPro" id="IPR018499">
    <property type="entry name" value="Tetraspanin/Peripherin"/>
</dbReference>
<dbReference type="PROSITE" id="PS00930">
    <property type="entry name" value="RDS_ROM1"/>
    <property type="match status" value="1"/>
</dbReference>
<dbReference type="InterPro" id="IPR000830">
    <property type="entry name" value="Peripherin/rom-1"/>
</dbReference>
<dbReference type="SUPFAM" id="SSF48652">
    <property type="entry name" value="Tetraspanin"/>
    <property type="match status" value="1"/>
</dbReference>
<evidence type="ECO:0000256" key="4">
    <source>
        <dbReference type="ARBA" id="ARBA00022989"/>
    </source>
</evidence>
<dbReference type="Proteomes" id="UP000515152">
    <property type="component" value="Chromosome 20"/>
</dbReference>
<evidence type="ECO:0000256" key="2">
    <source>
        <dbReference type="ARBA" id="ARBA00010674"/>
    </source>
</evidence>
<keyword evidence="7" id="KW-1185">Reference proteome</keyword>
<name>A0A6P3VM61_CLUHA</name>
<dbReference type="CTD" id="393989"/>
<keyword evidence="3 6" id="KW-0812">Transmembrane</keyword>
<evidence type="ECO:0000256" key="1">
    <source>
        <dbReference type="ARBA" id="ARBA00004141"/>
    </source>
</evidence>
<evidence type="ECO:0000313" key="8">
    <source>
        <dbReference type="RefSeq" id="XP_012674811.1"/>
    </source>
</evidence>
<organism evidence="7 8">
    <name type="scientific">Clupea harengus</name>
    <name type="common">Atlantic herring</name>
    <dbReference type="NCBI Taxonomy" id="7950"/>
    <lineage>
        <taxon>Eukaryota</taxon>
        <taxon>Metazoa</taxon>
        <taxon>Chordata</taxon>
        <taxon>Craniata</taxon>
        <taxon>Vertebrata</taxon>
        <taxon>Euteleostomi</taxon>
        <taxon>Actinopterygii</taxon>
        <taxon>Neopterygii</taxon>
        <taxon>Teleostei</taxon>
        <taxon>Clupei</taxon>
        <taxon>Clupeiformes</taxon>
        <taxon>Clupeoidei</taxon>
        <taxon>Clupeidae</taxon>
        <taxon>Clupea</taxon>
    </lineage>
</organism>
<proteinExistence type="inferred from homology"/>
<dbReference type="InterPro" id="IPR042026">
    <property type="entry name" value="Peripherin_LEL"/>
</dbReference>
<gene>
    <name evidence="8" type="primary">rom1b</name>
</gene>
<dbReference type="KEGG" id="char:105893020"/>